<evidence type="ECO:0008006" key="3">
    <source>
        <dbReference type="Google" id="ProtNLM"/>
    </source>
</evidence>
<reference evidence="1" key="1">
    <citation type="journal article" date="2021" name="PeerJ">
        <title>Extensive microbial diversity within the chicken gut microbiome revealed by metagenomics and culture.</title>
        <authorList>
            <person name="Gilroy R."/>
            <person name="Ravi A."/>
            <person name="Getino M."/>
            <person name="Pursley I."/>
            <person name="Horton D.L."/>
            <person name="Alikhan N.F."/>
            <person name="Baker D."/>
            <person name="Gharbi K."/>
            <person name="Hall N."/>
            <person name="Watson M."/>
            <person name="Adriaenssens E.M."/>
            <person name="Foster-Nyarko E."/>
            <person name="Jarju S."/>
            <person name="Secka A."/>
            <person name="Antonio M."/>
            <person name="Oren A."/>
            <person name="Chaudhuri R.R."/>
            <person name="La Ragione R."/>
            <person name="Hildebrand F."/>
            <person name="Pallen M.J."/>
        </authorList>
    </citation>
    <scope>NUCLEOTIDE SEQUENCE</scope>
    <source>
        <strain evidence="1">ChiGjej2B2-7701</strain>
    </source>
</reference>
<evidence type="ECO:0000313" key="1">
    <source>
        <dbReference type="EMBL" id="HJG30283.1"/>
    </source>
</evidence>
<dbReference type="InterPro" id="IPR018490">
    <property type="entry name" value="cNMP-bd_dom_sf"/>
</dbReference>
<dbReference type="AlphaFoldDB" id="A0A921LSK4"/>
<proteinExistence type="predicted"/>
<accession>A0A921LSK4</accession>
<sequence length="179" mass="19636">MSDEDVAALAAASRIQHFGKGDQLVSVGEVPTAVTLLVSGVARGYYIDAAGKDATDCIAWRPGEVLTPAAGLQTPSPVFFEAVSAIDVLMIDMKCVIDLLETSLGLNRLYNLLLLRSWDYHWAIKRVVSQCKAKDRYLWFLKEFPGVVDIVPGRHIATFLGMTPVTLSRLRSALRAEED</sequence>
<dbReference type="InterPro" id="IPR000595">
    <property type="entry name" value="cNMP-bd_dom"/>
</dbReference>
<dbReference type="SUPFAM" id="SSF51206">
    <property type="entry name" value="cAMP-binding domain-like"/>
    <property type="match status" value="1"/>
</dbReference>
<dbReference type="CDD" id="cd00038">
    <property type="entry name" value="CAP_ED"/>
    <property type="match status" value="1"/>
</dbReference>
<dbReference type="EMBL" id="DYVF01000021">
    <property type="protein sequence ID" value="HJG30283.1"/>
    <property type="molecule type" value="Genomic_DNA"/>
</dbReference>
<evidence type="ECO:0000313" key="2">
    <source>
        <dbReference type="Proteomes" id="UP000746751"/>
    </source>
</evidence>
<protein>
    <recommendedName>
        <fullName evidence="3">Crp/Fnr family transcriptional regulator</fullName>
    </recommendedName>
</protein>
<dbReference type="Gene3D" id="2.60.120.10">
    <property type="entry name" value="Jelly Rolls"/>
    <property type="match status" value="1"/>
</dbReference>
<reference evidence="1" key="2">
    <citation type="submission" date="2021-09" db="EMBL/GenBank/DDBJ databases">
        <authorList>
            <person name="Gilroy R."/>
        </authorList>
    </citation>
    <scope>NUCLEOTIDE SEQUENCE</scope>
    <source>
        <strain evidence="1">ChiGjej2B2-7701</strain>
    </source>
</reference>
<gene>
    <name evidence="1" type="ORF">K8U80_02685</name>
</gene>
<organism evidence="1 2">
    <name type="scientific">Collinsella ihumii</name>
    <dbReference type="NCBI Taxonomy" id="1720204"/>
    <lineage>
        <taxon>Bacteria</taxon>
        <taxon>Bacillati</taxon>
        <taxon>Actinomycetota</taxon>
        <taxon>Coriobacteriia</taxon>
        <taxon>Coriobacteriales</taxon>
        <taxon>Coriobacteriaceae</taxon>
        <taxon>Collinsella</taxon>
    </lineage>
</organism>
<comment type="caution">
    <text evidence="1">The sequence shown here is derived from an EMBL/GenBank/DDBJ whole genome shotgun (WGS) entry which is preliminary data.</text>
</comment>
<dbReference type="Proteomes" id="UP000746751">
    <property type="component" value="Unassembled WGS sequence"/>
</dbReference>
<name>A0A921LSK4_9ACTN</name>
<dbReference type="InterPro" id="IPR014710">
    <property type="entry name" value="RmlC-like_jellyroll"/>
</dbReference>